<dbReference type="GO" id="GO:0010041">
    <property type="term" value="P:response to iron(III) ion"/>
    <property type="evidence" value="ECO:0007669"/>
    <property type="project" value="TreeGrafter"/>
</dbReference>
<dbReference type="GO" id="GO:0009103">
    <property type="term" value="P:lipopolysaccharide biosynthetic process"/>
    <property type="evidence" value="ECO:0007669"/>
    <property type="project" value="UniProtKB-ARBA"/>
</dbReference>
<dbReference type="GO" id="GO:0005886">
    <property type="term" value="C:plasma membrane"/>
    <property type="evidence" value="ECO:0007669"/>
    <property type="project" value="UniProtKB-SubCell"/>
</dbReference>
<dbReference type="PANTHER" id="PTHR33908">
    <property type="entry name" value="MANNOSYLTRANSFERASE YKCB-RELATED"/>
    <property type="match status" value="1"/>
</dbReference>
<dbReference type="PANTHER" id="PTHR33908:SF3">
    <property type="entry name" value="UNDECAPRENYL PHOSPHATE-ALPHA-4-AMINO-4-DEOXY-L-ARABINOSE ARABINOSYL TRANSFERASE"/>
    <property type="match status" value="1"/>
</dbReference>
<sequence>MTRTDHAAPPATEPAVEQLGPRSAARRARRALRRRPISGLVWLLPLLATLASGLFRISTPVLWHDELATLSVIRRPRGALLDMLQNVDAVHGAYYLLMHYWMVAFGESPAVLRLPTVLAMAAAAACVALAGKRMFGARAGLTAGLVFALIPAVTRYAQEIRSYSFVVLVAALALVLLLRALERPGPVRWFCYALPVAAAGWFHLVSLVFLGAHAFGVALYWWKDRRNWRLPVGFTLAACLGVASTYPLIKLAGGQAGRQISWIPKPQLSDLAGIWPQVFCSTLLAAVLFLAAAFAWGGDRKQSALFGTVAAVMPVVAIWVISQRADVSYFMPKYLFFVLPAWAVMAGAGIALVRWRGVVAALLVMGVMVVPDHLTMHRPLSHASYTYPEAVTWFKPLDYRSAAEIVAAGYRPGDAAAYGQQKQELWWGVDTGVAYYLPDRIELPDVLLGSSGEQRDDLWPALTPDPVKALDTLAAPRIWLVSKDDGGDPFTTLPPEHAKALQDRYTQTDYQQVSGISVALLVRR</sequence>
<keyword evidence="6 9" id="KW-1133">Transmembrane helix</keyword>
<proteinExistence type="predicted"/>
<feature type="domain" description="Glycosyltransferase RgtA/B/C/D-like" evidence="10">
    <location>
        <begin position="101"/>
        <end position="245"/>
    </location>
</feature>
<evidence type="ECO:0000256" key="6">
    <source>
        <dbReference type="ARBA" id="ARBA00022989"/>
    </source>
</evidence>
<dbReference type="Pfam" id="PF13231">
    <property type="entry name" value="PMT_2"/>
    <property type="match status" value="1"/>
</dbReference>
<dbReference type="Proteomes" id="UP000600026">
    <property type="component" value="Unassembled WGS sequence"/>
</dbReference>
<dbReference type="AlphaFoldDB" id="A0A919L9Y8"/>
<name>A0A919L9Y8_9ACTN</name>
<evidence type="ECO:0000313" key="11">
    <source>
        <dbReference type="EMBL" id="GHI84693.1"/>
    </source>
</evidence>
<evidence type="ECO:0000256" key="5">
    <source>
        <dbReference type="ARBA" id="ARBA00022692"/>
    </source>
</evidence>
<dbReference type="EMBL" id="BNEE01000004">
    <property type="protein sequence ID" value="GHI84693.1"/>
    <property type="molecule type" value="Genomic_DNA"/>
</dbReference>
<accession>A0A919L9Y8</accession>
<evidence type="ECO:0000256" key="2">
    <source>
        <dbReference type="ARBA" id="ARBA00022475"/>
    </source>
</evidence>
<dbReference type="GO" id="GO:0016763">
    <property type="term" value="F:pentosyltransferase activity"/>
    <property type="evidence" value="ECO:0007669"/>
    <property type="project" value="TreeGrafter"/>
</dbReference>
<evidence type="ECO:0000256" key="1">
    <source>
        <dbReference type="ARBA" id="ARBA00004651"/>
    </source>
</evidence>
<comment type="subcellular location">
    <subcellularLocation>
        <location evidence="1">Cell membrane</location>
        <topology evidence="1">Multi-pass membrane protein</topology>
    </subcellularLocation>
</comment>
<evidence type="ECO:0000259" key="10">
    <source>
        <dbReference type="Pfam" id="PF13231"/>
    </source>
</evidence>
<gene>
    <name evidence="11" type="ORF">Sxan_20570</name>
</gene>
<evidence type="ECO:0000256" key="7">
    <source>
        <dbReference type="ARBA" id="ARBA00023136"/>
    </source>
</evidence>
<dbReference type="InterPro" id="IPR038731">
    <property type="entry name" value="RgtA/B/C-like"/>
</dbReference>
<keyword evidence="12" id="KW-1185">Reference proteome</keyword>
<feature type="transmembrane region" description="Helical" evidence="9">
    <location>
        <begin position="37"/>
        <end position="57"/>
    </location>
</feature>
<feature type="transmembrane region" description="Helical" evidence="9">
    <location>
        <begin position="334"/>
        <end position="352"/>
    </location>
</feature>
<feature type="transmembrane region" description="Helical" evidence="9">
    <location>
        <begin position="274"/>
        <end position="297"/>
    </location>
</feature>
<feature type="transmembrane region" description="Helical" evidence="9">
    <location>
        <begin position="234"/>
        <end position="253"/>
    </location>
</feature>
<comment type="caution">
    <text evidence="11">The sequence shown here is derived from an EMBL/GenBank/DDBJ whole genome shotgun (WGS) entry which is preliminary data.</text>
</comment>
<feature type="region of interest" description="Disordered" evidence="8">
    <location>
        <begin position="1"/>
        <end position="22"/>
    </location>
</feature>
<feature type="transmembrane region" description="Helical" evidence="9">
    <location>
        <begin position="110"/>
        <end position="130"/>
    </location>
</feature>
<reference evidence="11" key="1">
    <citation type="submission" date="2020-09" db="EMBL/GenBank/DDBJ databases">
        <title>Whole genome shotgun sequence of Streptomyces xanthophaeus NBRC 12829.</title>
        <authorList>
            <person name="Komaki H."/>
            <person name="Tamura T."/>
        </authorList>
    </citation>
    <scope>NUCLEOTIDE SEQUENCE</scope>
    <source>
        <strain evidence="11">NBRC 12829</strain>
    </source>
</reference>
<evidence type="ECO:0000313" key="12">
    <source>
        <dbReference type="Proteomes" id="UP000600026"/>
    </source>
</evidence>
<evidence type="ECO:0000256" key="9">
    <source>
        <dbReference type="SAM" id="Phobius"/>
    </source>
</evidence>
<dbReference type="RefSeq" id="WP_031147939.1">
    <property type="nucleotide sequence ID" value="NZ_BNEE01000004.1"/>
</dbReference>
<protein>
    <recommendedName>
        <fullName evidence="10">Glycosyltransferase RgtA/B/C/D-like domain-containing protein</fullName>
    </recommendedName>
</protein>
<evidence type="ECO:0000256" key="8">
    <source>
        <dbReference type="SAM" id="MobiDB-lite"/>
    </source>
</evidence>
<keyword evidence="2" id="KW-1003">Cell membrane</keyword>
<keyword evidence="5 9" id="KW-0812">Transmembrane</keyword>
<feature type="transmembrane region" description="Helical" evidence="9">
    <location>
        <begin position="303"/>
        <end position="322"/>
    </location>
</feature>
<evidence type="ECO:0000256" key="3">
    <source>
        <dbReference type="ARBA" id="ARBA00022676"/>
    </source>
</evidence>
<organism evidence="11 12">
    <name type="scientific">Streptomyces xanthophaeus</name>
    <dbReference type="NCBI Taxonomy" id="67385"/>
    <lineage>
        <taxon>Bacteria</taxon>
        <taxon>Bacillati</taxon>
        <taxon>Actinomycetota</taxon>
        <taxon>Actinomycetes</taxon>
        <taxon>Kitasatosporales</taxon>
        <taxon>Streptomycetaceae</taxon>
        <taxon>Streptomyces</taxon>
    </lineage>
</organism>
<evidence type="ECO:0000256" key="4">
    <source>
        <dbReference type="ARBA" id="ARBA00022679"/>
    </source>
</evidence>
<dbReference type="OrthoDB" id="5318634at2"/>
<keyword evidence="7 9" id="KW-0472">Membrane</keyword>
<feature type="transmembrane region" description="Helical" evidence="9">
    <location>
        <begin position="163"/>
        <end position="181"/>
    </location>
</feature>
<keyword evidence="4" id="KW-0808">Transferase</keyword>
<dbReference type="InterPro" id="IPR050297">
    <property type="entry name" value="LipidA_mod_glycosyltrf_83"/>
</dbReference>
<feature type="transmembrane region" description="Helical" evidence="9">
    <location>
        <begin position="193"/>
        <end position="222"/>
    </location>
</feature>
<keyword evidence="3" id="KW-0328">Glycosyltransferase</keyword>